<evidence type="ECO:0000313" key="1">
    <source>
        <dbReference type="Proteomes" id="UP000046393"/>
    </source>
</evidence>
<dbReference type="Proteomes" id="UP000046393">
    <property type="component" value="Unplaced"/>
</dbReference>
<organism evidence="1 2">
    <name type="scientific">Syphacia muris</name>
    <dbReference type="NCBI Taxonomy" id="451379"/>
    <lineage>
        <taxon>Eukaryota</taxon>
        <taxon>Metazoa</taxon>
        <taxon>Ecdysozoa</taxon>
        <taxon>Nematoda</taxon>
        <taxon>Chromadorea</taxon>
        <taxon>Rhabditida</taxon>
        <taxon>Spirurina</taxon>
        <taxon>Oxyuridomorpha</taxon>
        <taxon>Oxyuroidea</taxon>
        <taxon>Oxyuridae</taxon>
        <taxon>Syphacia</taxon>
    </lineage>
</organism>
<dbReference type="PANTHER" id="PTHR46671">
    <property type="entry name" value="PROTEIN CBG11221"/>
    <property type="match status" value="1"/>
</dbReference>
<dbReference type="WBParaSite" id="SMUV_0000120401-mRNA-1">
    <property type="protein sequence ID" value="SMUV_0000120401-mRNA-1"/>
    <property type="gene ID" value="SMUV_0000120401"/>
</dbReference>
<accession>A0A0N5AAM8</accession>
<proteinExistence type="predicted"/>
<reference evidence="2" key="1">
    <citation type="submission" date="2017-02" db="UniProtKB">
        <authorList>
            <consortium name="WormBaseParasite"/>
        </authorList>
    </citation>
    <scope>IDENTIFICATION</scope>
</reference>
<name>A0A0N5AAM8_9BILA</name>
<protein>
    <submittedName>
        <fullName evidence="2">RNA-dependent RNA polymerase</fullName>
    </submittedName>
</protein>
<dbReference type="AlphaFoldDB" id="A0A0N5AAM8"/>
<dbReference type="STRING" id="451379.A0A0N5AAM8"/>
<keyword evidence="1" id="KW-1185">Reference proteome</keyword>
<sequence>LNNLIKLLIKNNIYFLDQSLNDNRTLPIVKGNIGSVFSRKFVDFIIDEINPDIFLKRLSTVRYGGDEMFFQTLNANDDIGLSRYFKCVGKADGYIPCKSRRFRHGICLLNYLNIPELLGSKFLFCNKMIPDIDYTSIVCLAKYLFNRSFIKRPLINRENYLTMTNVIYNSNRSYWKKHPEKFSCYYKKNL</sequence>
<dbReference type="PANTHER" id="PTHR46671:SF7">
    <property type="entry name" value="CORE-2_I-BRANCHING ENZYME"/>
    <property type="match status" value="1"/>
</dbReference>
<evidence type="ECO:0000313" key="2">
    <source>
        <dbReference type="WBParaSite" id="SMUV_0000120401-mRNA-1"/>
    </source>
</evidence>